<organism evidence="10 11">
    <name type="scientific">Pseudomonas phage PCS4</name>
    <dbReference type="NCBI Taxonomy" id="2875705"/>
    <lineage>
        <taxon>Viruses</taxon>
        <taxon>Duplodnaviria</taxon>
        <taxon>Heunggongvirae</taxon>
        <taxon>Uroviricota</taxon>
        <taxon>Caudoviricetes</taxon>
        <taxon>Autographivirales</taxon>
        <taxon>Autotranscriptaviridae</taxon>
        <taxon>Studiervirinae</taxon>
        <taxon>Unosvirus</taxon>
        <taxon>Unosvirus PCS4</taxon>
    </lineage>
</organism>
<accession>A0ABY3P9C0</accession>
<evidence type="ECO:0000256" key="8">
    <source>
        <dbReference type="SAM" id="MobiDB-lite"/>
    </source>
</evidence>
<dbReference type="Gene3D" id="6.20.70.20">
    <property type="match status" value="1"/>
</dbReference>
<dbReference type="InterPro" id="IPR005604">
    <property type="entry name" value="Phage_T7_tail_fibre-like_N"/>
</dbReference>
<feature type="compositionally biased region" description="Low complexity" evidence="8">
    <location>
        <begin position="175"/>
        <end position="189"/>
    </location>
</feature>
<protein>
    <submittedName>
        <fullName evidence="10">Tail fiber protein</fullName>
    </submittedName>
</protein>
<evidence type="ECO:0000256" key="3">
    <source>
        <dbReference type="ARBA" id="ARBA00022732"/>
    </source>
</evidence>
<evidence type="ECO:0000313" key="11">
    <source>
        <dbReference type="Proteomes" id="UP000828497"/>
    </source>
</evidence>
<evidence type="ECO:0000259" key="9">
    <source>
        <dbReference type="Pfam" id="PF03906"/>
    </source>
</evidence>
<comment type="subcellular location">
    <subcellularLocation>
        <location evidence="1">Virion</location>
    </subcellularLocation>
</comment>
<feature type="compositionally biased region" description="Low complexity" evidence="8">
    <location>
        <begin position="256"/>
        <end position="279"/>
    </location>
</feature>
<feature type="compositionally biased region" description="Low complexity" evidence="8">
    <location>
        <begin position="224"/>
        <end position="237"/>
    </location>
</feature>
<keyword evidence="2" id="KW-0945">Host-virus interaction</keyword>
<evidence type="ECO:0000256" key="1">
    <source>
        <dbReference type="ARBA" id="ARBA00004328"/>
    </source>
</evidence>
<dbReference type="EMBL" id="OK094519">
    <property type="protein sequence ID" value="UBU95737.1"/>
    <property type="molecule type" value="Genomic_DNA"/>
</dbReference>
<name>A0ABY3P9C0_9CAUD</name>
<evidence type="ECO:0000313" key="10">
    <source>
        <dbReference type="EMBL" id="UBU95737.1"/>
    </source>
</evidence>
<reference evidence="10 11" key="1">
    <citation type="submission" date="2021-09" db="EMBL/GenBank/DDBJ databases">
        <title>Two novel endolysins gpp19 and gpp43 derived from bacteriophage PCS4, exhibiting strong antibacterial and antibiofilm activity against Pseudomonas.</title>
        <authorList>
            <person name="Zhang Y."/>
            <person name="Johno D."/>
            <person name="Huang H.-H."/>
            <person name="Duc H.M."/>
            <person name="Masuda Y."/>
            <person name="Honjoh K.-I."/>
            <person name="Miyamoto T."/>
        </authorList>
    </citation>
    <scope>NUCLEOTIDE SEQUENCE [LARGE SCALE GENOMIC DNA]</scope>
</reference>
<feature type="region of interest" description="Disordered" evidence="8">
    <location>
        <begin position="160"/>
        <end position="189"/>
    </location>
</feature>
<evidence type="ECO:0000256" key="4">
    <source>
        <dbReference type="ARBA" id="ARBA00022804"/>
    </source>
</evidence>
<dbReference type="Proteomes" id="UP000828497">
    <property type="component" value="Segment"/>
</dbReference>
<keyword evidence="5" id="KW-0946">Virion</keyword>
<evidence type="ECO:0000256" key="2">
    <source>
        <dbReference type="ARBA" id="ARBA00022581"/>
    </source>
</evidence>
<keyword evidence="11" id="KW-1185">Reference proteome</keyword>
<keyword evidence="7" id="KW-1160">Virus entry into host cell</keyword>
<keyword evidence="6" id="KW-1233">Viral attachment to host adhesion receptor</keyword>
<feature type="domain" description="Bacteriophage T7 tail fibre protein-like N-terminal" evidence="9">
    <location>
        <begin position="1"/>
        <end position="131"/>
    </location>
</feature>
<evidence type="ECO:0000256" key="6">
    <source>
        <dbReference type="ARBA" id="ARBA00023165"/>
    </source>
</evidence>
<dbReference type="Pfam" id="PF03906">
    <property type="entry name" value="Phage_T7_tail"/>
    <property type="match status" value="1"/>
</dbReference>
<proteinExistence type="predicted"/>
<evidence type="ECO:0000256" key="7">
    <source>
        <dbReference type="ARBA" id="ARBA00023296"/>
    </source>
</evidence>
<evidence type="ECO:0000256" key="5">
    <source>
        <dbReference type="ARBA" id="ARBA00022844"/>
    </source>
</evidence>
<keyword evidence="3" id="KW-1227">Viral tail protein</keyword>
<sequence>MADAPKTTVTYTLNGTDRDFLIPFEYLARKFVQVTLVGVDRKVLTLNIDYRFTQRTIITTTKGWGPADGYQLIEIRRYTSATERLVDFSDGSILRAYDLNTAQVQSLHIAEEGRDIATDTIGVNNDGDLDARGRKIVNLADGVNDFDAVNLRQQRQWAGSALNQADRSKNEADRATAQANASAGSASNAATSAGSAATSASNAAGSNAAAQAQADRSKNEADRATAQANAATSNGATQVELARQQADRSKNEADRATTQANASTASAAASEASRQAALTQANRATAEADRAKTEADKLANVNALAGAIETVTGLDVRWKGYHEFKQMVQVLGGPSFMPQFRMFHENGQSRAIINDGSNILFHDMNTQRNLAVLDASGGFVVGGALYEGSAANRVWTRTTLPENSLLKGTGTINSKGNYNTVSGVPYQNLTPANQVYNGAFEIRENGLVCMGGPSPGHEYNAPGLTFHWGSAIVKKLFMTTDGHLNWGAHDDSRARLGADGNLYGPVWGGWLSTHLANRFGGKQNPHHFQAGRVGIGAPGGGYRQFRVNFHAPMGSPTVQITIYRPALHVAVGRGESWVDGIDENGFTCWVHCEAGAQWDAYIDWMASPAVNVSGGGG</sequence>
<feature type="compositionally biased region" description="Basic and acidic residues" evidence="8">
    <location>
        <begin position="245"/>
        <end position="255"/>
    </location>
</feature>
<keyword evidence="4" id="KW-1161">Viral attachment to host cell</keyword>
<feature type="region of interest" description="Disordered" evidence="8">
    <location>
        <begin position="207"/>
        <end position="289"/>
    </location>
</feature>